<keyword evidence="2" id="KW-1185">Reference proteome</keyword>
<proteinExistence type="predicted"/>
<evidence type="ECO:0000313" key="1">
    <source>
        <dbReference type="EMBL" id="KAK2023721.1"/>
    </source>
</evidence>
<gene>
    <name evidence="1" type="ORF">LX32DRAFT_131798</name>
</gene>
<sequence length="91" mass="10073">MPTLQYNAYRCRLVNASKLHVGNRAKIPMPSPLKQSPNDGHIPNPTLQMRIRLPSQSQTLFEPAPGSCGHDIRSLPTCRAQVVLCDQSPLL</sequence>
<name>A0AAD9H8F0_9PEZI</name>
<accession>A0AAD9H8F0</accession>
<reference evidence="1" key="1">
    <citation type="submission" date="2021-06" db="EMBL/GenBank/DDBJ databases">
        <title>Comparative genomics, transcriptomics and evolutionary studies reveal genomic signatures of adaptation to plant cell wall in hemibiotrophic fungi.</title>
        <authorList>
            <consortium name="DOE Joint Genome Institute"/>
            <person name="Baroncelli R."/>
            <person name="Diaz J.F."/>
            <person name="Benocci T."/>
            <person name="Peng M."/>
            <person name="Battaglia E."/>
            <person name="Haridas S."/>
            <person name="Andreopoulos W."/>
            <person name="Labutti K."/>
            <person name="Pangilinan J."/>
            <person name="Floch G.L."/>
            <person name="Makela M.R."/>
            <person name="Henrissat B."/>
            <person name="Grigoriev I.V."/>
            <person name="Crouch J.A."/>
            <person name="De Vries R.P."/>
            <person name="Sukno S.A."/>
            <person name="Thon M.R."/>
        </authorList>
    </citation>
    <scope>NUCLEOTIDE SEQUENCE</scope>
    <source>
        <strain evidence="1">MAFF235873</strain>
    </source>
</reference>
<dbReference type="EMBL" id="MU842989">
    <property type="protein sequence ID" value="KAK2023721.1"/>
    <property type="molecule type" value="Genomic_DNA"/>
</dbReference>
<protein>
    <submittedName>
        <fullName evidence="1">Uncharacterized protein</fullName>
    </submittedName>
</protein>
<organism evidence="1 2">
    <name type="scientific">Colletotrichum zoysiae</name>
    <dbReference type="NCBI Taxonomy" id="1216348"/>
    <lineage>
        <taxon>Eukaryota</taxon>
        <taxon>Fungi</taxon>
        <taxon>Dikarya</taxon>
        <taxon>Ascomycota</taxon>
        <taxon>Pezizomycotina</taxon>
        <taxon>Sordariomycetes</taxon>
        <taxon>Hypocreomycetidae</taxon>
        <taxon>Glomerellales</taxon>
        <taxon>Glomerellaceae</taxon>
        <taxon>Colletotrichum</taxon>
        <taxon>Colletotrichum graminicola species complex</taxon>
    </lineage>
</organism>
<comment type="caution">
    <text evidence="1">The sequence shown here is derived from an EMBL/GenBank/DDBJ whole genome shotgun (WGS) entry which is preliminary data.</text>
</comment>
<dbReference type="AlphaFoldDB" id="A0AAD9H8F0"/>
<evidence type="ECO:0000313" key="2">
    <source>
        <dbReference type="Proteomes" id="UP001232148"/>
    </source>
</evidence>
<dbReference type="Proteomes" id="UP001232148">
    <property type="component" value="Unassembled WGS sequence"/>
</dbReference>